<name>A0AAW2F2T2_9HYME</name>
<dbReference type="EMBL" id="JADYXP020000016">
    <property type="protein sequence ID" value="KAL0108540.1"/>
    <property type="molecule type" value="Genomic_DNA"/>
</dbReference>
<evidence type="ECO:0000313" key="3">
    <source>
        <dbReference type="Proteomes" id="UP001430953"/>
    </source>
</evidence>
<keyword evidence="1" id="KW-0472">Membrane</keyword>
<accession>A0AAW2F2T2</accession>
<keyword evidence="1" id="KW-0812">Transmembrane</keyword>
<evidence type="ECO:0000256" key="1">
    <source>
        <dbReference type="SAM" id="Phobius"/>
    </source>
</evidence>
<reference evidence="2 3" key="1">
    <citation type="submission" date="2023-03" db="EMBL/GenBank/DDBJ databases">
        <title>High recombination rates correlate with genetic variation in Cardiocondyla obscurior ants.</title>
        <authorList>
            <person name="Errbii M."/>
        </authorList>
    </citation>
    <scope>NUCLEOTIDE SEQUENCE [LARGE SCALE GENOMIC DNA]</scope>
    <source>
        <strain evidence="2">Alpha-2009</strain>
        <tissue evidence="2">Whole body</tissue>
    </source>
</reference>
<protein>
    <submittedName>
        <fullName evidence="2">Uncharacterized protein</fullName>
    </submittedName>
</protein>
<feature type="transmembrane region" description="Helical" evidence="1">
    <location>
        <begin position="62"/>
        <end position="81"/>
    </location>
</feature>
<sequence>MNANYHYYYSVIKKISSLSGHWPYQKSMKNLINVVLITLGVISIVIPQIAKSVKCNGSMECIFETTTAHVLSFLILVKLYACYFNRCKMKIIIDQLVNDWNELETPQEYEIMTRYAKNTRRYIIVYFGKNKPCDFHLYIVIFFFFIIFMSLKLRYLICA</sequence>
<proteinExistence type="predicted"/>
<dbReference type="Proteomes" id="UP001430953">
    <property type="component" value="Unassembled WGS sequence"/>
</dbReference>
<dbReference type="AlphaFoldDB" id="A0AAW2F2T2"/>
<feature type="transmembrane region" description="Helical" evidence="1">
    <location>
        <begin position="135"/>
        <end position="157"/>
    </location>
</feature>
<evidence type="ECO:0000313" key="2">
    <source>
        <dbReference type="EMBL" id="KAL0108540.1"/>
    </source>
</evidence>
<organism evidence="2 3">
    <name type="scientific">Cardiocondyla obscurior</name>
    <dbReference type="NCBI Taxonomy" id="286306"/>
    <lineage>
        <taxon>Eukaryota</taxon>
        <taxon>Metazoa</taxon>
        <taxon>Ecdysozoa</taxon>
        <taxon>Arthropoda</taxon>
        <taxon>Hexapoda</taxon>
        <taxon>Insecta</taxon>
        <taxon>Pterygota</taxon>
        <taxon>Neoptera</taxon>
        <taxon>Endopterygota</taxon>
        <taxon>Hymenoptera</taxon>
        <taxon>Apocrita</taxon>
        <taxon>Aculeata</taxon>
        <taxon>Formicoidea</taxon>
        <taxon>Formicidae</taxon>
        <taxon>Myrmicinae</taxon>
        <taxon>Cardiocondyla</taxon>
    </lineage>
</organism>
<comment type="caution">
    <text evidence="2">The sequence shown here is derived from an EMBL/GenBank/DDBJ whole genome shotgun (WGS) entry which is preliminary data.</text>
</comment>
<keyword evidence="3" id="KW-1185">Reference proteome</keyword>
<gene>
    <name evidence="2" type="ORF">PUN28_015215</name>
</gene>
<keyword evidence="1" id="KW-1133">Transmembrane helix</keyword>
<feature type="transmembrane region" description="Helical" evidence="1">
    <location>
        <begin position="31"/>
        <end position="50"/>
    </location>
</feature>